<dbReference type="HOGENOM" id="CLU_1086251_0_0_1"/>
<evidence type="ECO:0000313" key="2">
    <source>
        <dbReference type="EMBL" id="KIJ14945.1"/>
    </source>
</evidence>
<name>A0A0C9TGU2_PAXIN</name>
<proteinExistence type="predicted"/>
<feature type="non-terminal residue" evidence="2">
    <location>
        <position position="246"/>
    </location>
</feature>
<keyword evidence="3" id="KW-1185">Reference proteome</keyword>
<feature type="compositionally biased region" description="Basic and acidic residues" evidence="1">
    <location>
        <begin position="69"/>
        <end position="85"/>
    </location>
</feature>
<dbReference type="OrthoDB" id="2693426at2759"/>
<evidence type="ECO:0000256" key="1">
    <source>
        <dbReference type="SAM" id="MobiDB-lite"/>
    </source>
</evidence>
<feature type="compositionally biased region" description="Basic and acidic residues" evidence="1">
    <location>
        <begin position="41"/>
        <end position="59"/>
    </location>
</feature>
<feature type="compositionally biased region" description="Polar residues" evidence="1">
    <location>
        <begin position="215"/>
        <end position="229"/>
    </location>
</feature>
<sequence length="246" mass="25992">MPDISWCKGIRFKRSPTEARENSFFSRALGGMRSMRKAHSGGREWKGKMAERGVSKDGHVQSSSSGVEPVREKGQGQEGDIEMRDTTTVLADVQPERSDPSSSSAAAVVGLAPAPEKIAVPALEQQGALSDGQNPSSVAESSLQVIQSSVRDMRLASQGPQPPTQGSQPLVAPTSSRPIIAPPRVPRPHTPINLTDIIDRIRRDRLKAIGDGSGSRFSSETPSVTTKSSAVDGEDGVGEAGTSRNG</sequence>
<gene>
    <name evidence="2" type="ORF">PAXINDRAFT_99745</name>
</gene>
<accession>A0A0C9TGU2</accession>
<dbReference type="AlphaFoldDB" id="A0A0C9TGU2"/>
<reference evidence="3" key="2">
    <citation type="submission" date="2015-01" db="EMBL/GenBank/DDBJ databases">
        <title>Evolutionary Origins and Diversification of the Mycorrhizal Mutualists.</title>
        <authorList>
            <consortium name="DOE Joint Genome Institute"/>
            <consortium name="Mycorrhizal Genomics Consortium"/>
            <person name="Kohler A."/>
            <person name="Kuo A."/>
            <person name="Nagy L.G."/>
            <person name="Floudas D."/>
            <person name="Copeland A."/>
            <person name="Barry K.W."/>
            <person name="Cichocki N."/>
            <person name="Veneault-Fourrey C."/>
            <person name="LaButti K."/>
            <person name="Lindquist E.A."/>
            <person name="Lipzen A."/>
            <person name="Lundell T."/>
            <person name="Morin E."/>
            <person name="Murat C."/>
            <person name="Riley R."/>
            <person name="Ohm R."/>
            <person name="Sun H."/>
            <person name="Tunlid A."/>
            <person name="Henrissat B."/>
            <person name="Grigoriev I.V."/>
            <person name="Hibbett D.S."/>
            <person name="Martin F."/>
        </authorList>
    </citation>
    <scope>NUCLEOTIDE SEQUENCE [LARGE SCALE GENOMIC DNA]</scope>
    <source>
        <strain evidence="3">ATCC 200175</strain>
    </source>
</reference>
<reference evidence="2 3" key="1">
    <citation type="submission" date="2014-06" db="EMBL/GenBank/DDBJ databases">
        <authorList>
            <consortium name="DOE Joint Genome Institute"/>
            <person name="Kuo A."/>
            <person name="Kohler A."/>
            <person name="Nagy L.G."/>
            <person name="Floudas D."/>
            <person name="Copeland A."/>
            <person name="Barry K.W."/>
            <person name="Cichocki N."/>
            <person name="Veneault-Fourrey C."/>
            <person name="LaButti K."/>
            <person name="Lindquist E.A."/>
            <person name="Lipzen A."/>
            <person name="Lundell T."/>
            <person name="Morin E."/>
            <person name="Murat C."/>
            <person name="Sun H."/>
            <person name="Tunlid A."/>
            <person name="Henrissat B."/>
            <person name="Grigoriev I.V."/>
            <person name="Hibbett D.S."/>
            <person name="Martin F."/>
            <person name="Nordberg H.P."/>
            <person name="Cantor M.N."/>
            <person name="Hua S.X."/>
        </authorList>
    </citation>
    <scope>NUCLEOTIDE SEQUENCE [LARGE SCALE GENOMIC DNA]</scope>
    <source>
        <strain evidence="2 3">ATCC 200175</strain>
    </source>
</reference>
<feature type="compositionally biased region" description="Pro residues" evidence="1">
    <location>
        <begin position="180"/>
        <end position="189"/>
    </location>
</feature>
<feature type="region of interest" description="Disordered" evidence="1">
    <location>
        <begin position="122"/>
        <end position="193"/>
    </location>
</feature>
<dbReference type="Proteomes" id="UP000053647">
    <property type="component" value="Unassembled WGS sequence"/>
</dbReference>
<dbReference type="EMBL" id="KN819339">
    <property type="protein sequence ID" value="KIJ14945.1"/>
    <property type="molecule type" value="Genomic_DNA"/>
</dbReference>
<feature type="region of interest" description="Disordered" evidence="1">
    <location>
        <begin position="208"/>
        <end position="246"/>
    </location>
</feature>
<protein>
    <submittedName>
        <fullName evidence="2">Uncharacterized protein</fullName>
    </submittedName>
</protein>
<organism evidence="2 3">
    <name type="scientific">Paxillus involutus ATCC 200175</name>
    <dbReference type="NCBI Taxonomy" id="664439"/>
    <lineage>
        <taxon>Eukaryota</taxon>
        <taxon>Fungi</taxon>
        <taxon>Dikarya</taxon>
        <taxon>Basidiomycota</taxon>
        <taxon>Agaricomycotina</taxon>
        <taxon>Agaricomycetes</taxon>
        <taxon>Agaricomycetidae</taxon>
        <taxon>Boletales</taxon>
        <taxon>Paxilineae</taxon>
        <taxon>Paxillaceae</taxon>
        <taxon>Paxillus</taxon>
    </lineage>
</organism>
<feature type="compositionally biased region" description="Polar residues" evidence="1">
    <location>
        <begin position="127"/>
        <end position="150"/>
    </location>
</feature>
<feature type="region of interest" description="Disordered" evidence="1">
    <location>
        <begin position="33"/>
        <end position="109"/>
    </location>
</feature>
<evidence type="ECO:0000313" key="3">
    <source>
        <dbReference type="Proteomes" id="UP000053647"/>
    </source>
</evidence>
<feature type="compositionally biased region" description="Low complexity" evidence="1">
    <location>
        <begin position="100"/>
        <end position="109"/>
    </location>
</feature>